<dbReference type="RefSeq" id="WP_344169466.1">
    <property type="nucleotide sequence ID" value="NZ_BAAARY010000004.1"/>
</dbReference>
<feature type="transmembrane region" description="Helical" evidence="1">
    <location>
        <begin position="91"/>
        <end position="116"/>
    </location>
</feature>
<gene>
    <name evidence="2" type="ORF">GCM10010201_11790</name>
</gene>
<accession>A0ABN3N928</accession>
<keyword evidence="1" id="KW-0812">Transmembrane</keyword>
<dbReference type="Pfam" id="PF04306">
    <property type="entry name" value="DUF456"/>
    <property type="match status" value="1"/>
</dbReference>
<feature type="transmembrane region" description="Helical" evidence="1">
    <location>
        <begin position="51"/>
        <end position="71"/>
    </location>
</feature>
<feature type="transmembrane region" description="Helical" evidence="1">
    <location>
        <begin position="6"/>
        <end position="39"/>
    </location>
</feature>
<keyword evidence="1" id="KW-0472">Membrane</keyword>
<reference evidence="2 3" key="1">
    <citation type="journal article" date="2019" name="Int. J. Syst. Evol. Microbiol.">
        <title>The Global Catalogue of Microorganisms (GCM) 10K type strain sequencing project: providing services to taxonomists for standard genome sequencing and annotation.</title>
        <authorList>
            <consortium name="The Broad Institute Genomics Platform"/>
            <consortium name="The Broad Institute Genome Sequencing Center for Infectious Disease"/>
            <person name="Wu L."/>
            <person name="Ma J."/>
        </authorList>
    </citation>
    <scope>NUCLEOTIDE SEQUENCE [LARGE SCALE GENOMIC DNA]</scope>
    <source>
        <strain evidence="2 3">JCM 3367</strain>
    </source>
</reference>
<dbReference type="InterPro" id="IPR007403">
    <property type="entry name" value="DUF456"/>
</dbReference>
<evidence type="ECO:0000256" key="1">
    <source>
        <dbReference type="SAM" id="Phobius"/>
    </source>
</evidence>
<keyword evidence="1" id="KW-1133">Transmembrane helix</keyword>
<feature type="transmembrane region" description="Helical" evidence="1">
    <location>
        <begin position="137"/>
        <end position="162"/>
    </location>
</feature>
<organism evidence="2 3">
    <name type="scientific">Pilimelia columellifera subsp. columellifera</name>
    <dbReference type="NCBI Taxonomy" id="706583"/>
    <lineage>
        <taxon>Bacteria</taxon>
        <taxon>Bacillati</taxon>
        <taxon>Actinomycetota</taxon>
        <taxon>Actinomycetes</taxon>
        <taxon>Micromonosporales</taxon>
        <taxon>Micromonosporaceae</taxon>
        <taxon>Pilimelia</taxon>
    </lineage>
</organism>
<evidence type="ECO:0000313" key="3">
    <source>
        <dbReference type="Proteomes" id="UP001499978"/>
    </source>
</evidence>
<proteinExistence type="predicted"/>
<comment type="caution">
    <text evidence="2">The sequence shown here is derived from an EMBL/GenBank/DDBJ whole genome shotgun (WGS) entry which is preliminary data.</text>
</comment>
<protein>
    <submittedName>
        <fullName evidence="2">DUF456 domain-containing protein</fullName>
    </submittedName>
</protein>
<name>A0ABN3N928_9ACTN</name>
<sequence length="163" mass="17080">MSADVVITIVCGLAILLGTIGVVVPVLPGLLLSWAGVLAWAVFVADGWLRWVVVAMVTALALGATTAKYLWPGRRLKSSGVPNSTLLLGVALGAVGFFVIPFVGLPLGFVLGVWLAEWARLGDRARAWPSTREALRATGIAMLIELCAAFLIAIVWLGGLFAA</sequence>
<dbReference type="EMBL" id="BAAARY010000004">
    <property type="protein sequence ID" value="GAA2516720.1"/>
    <property type="molecule type" value="Genomic_DNA"/>
</dbReference>
<evidence type="ECO:0000313" key="2">
    <source>
        <dbReference type="EMBL" id="GAA2516720.1"/>
    </source>
</evidence>
<keyword evidence="3" id="KW-1185">Reference proteome</keyword>
<dbReference type="Proteomes" id="UP001499978">
    <property type="component" value="Unassembled WGS sequence"/>
</dbReference>